<reference evidence="3" key="1">
    <citation type="submission" date="2020-07" db="EMBL/GenBank/DDBJ databases">
        <title>Koleobacter methoxysyntrophicus gen. nov., sp. nov., a novel anaerobic bacterium isolated from deep subsurface oil field and proposal of Koleobacterales ord. nov. in the phylum Firmicutes.</title>
        <authorList>
            <person name="Sakamoto S."/>
            <person name="Tamaki H."/>
        </authorList>
    </citation>
    <scope>NUCLEOTIDE SEQUENCE</scope>
    <source>
        <strain evidence="3">NRmbB1</strain>
    </source>
</reference>
<dbReference type="Gene3D" id="2.60.120.560">
    <property type="entry name" value="Exo-inulinase, domain 1"/>
    <property type="match status" value="1"/>
</dbReference>
<dbReference type="InterPro" id="IPR035986">
    <property type="entry name" value="PKD_dom_sf"/>
</dbReference>
<dbReference type="Pfam" id="PF18911">
    <property type="entry name" value="PKD_4"/>
    <property type="match status" value="1"/>
</dbReference>
<protein>
    <recommendedName>
        <fullName evidence="2">PKD domain-containing protein</fullName>
    </recommendedName>
</protein>
<evidence type="ECO:0000259" key="2">
    <source>
        <dbReference type="PROSITE" id="PS50093"/>
    </source>
</evidence>
<dbReference type="SMART" id="SM00089">
    <property type="entry name" value="PKD"/>
    <property type="match status" value="2"/>
</dbReference>
<dbReference type="InterPro" id="IPR013783">
    <property type="entry name" value="Ig-like_fold"/>
</dbReference>
<keyword evidence="4" id="KW-1185">Reference proteome</keyword>
<dbReference type="KEGG" id="kme:H0A61_02996"/>
<name>A0A8A0RTX0_9FIRM</name>
<gene>
    <name evidence="3" type="ORF">H0A61_02996</name>
</gene>
<evidence type="ECO:0000256" key="1">
    <source>
        <dbReference type="SAM" id="MobiDB-lite"/>
    </source>
</evidence>
<dbReference type="InterPro" id="IPR000601">
    <property type="entry name" value="PKD_dom"/>
</dbReference>
<dbReference type="PROSITE" id="PS50093">
    <property type="entry name" value="PKD"/>
    <property type="match status" value="1"/>
</dbReference>
<dbReference type="CDD" id="cd00146">
    <property type="entry name" value="PKD"/>
    <property type="match status" value="1"/>
</dbReference>
<feature type="compositionally biased region" description="Pro residues" evidence="1">
    <location>
        <begin position="453"/>
        <end position="466"/>
    </location>
</feature>
<dbReference type="Proteomes" id="UP000662904">
    <property type="component" value="Chromosome"/>
</dbReference>
<evidence type="ECO:0000313" key="4">
    <source>
        <dbReference type="Proteomes" id="UP000662904"/>
    </source>
</evidence>
<dbReference type="EMBL" id="CP059066">
    <property type="protein sequence ID" value="QSQ10586.1"/>
    <property type="molecule type" value="Genomic_DNA"/>
</dbReference>
<dbReference type="Gene3D" id="2.60.40.10">
    <property type="entry name" value="Immunoglobulins"/>
    <property type="match status" value="2"/>
</dbReference>
<organism evidence="3 4">
    <name type="scientific">Koleobacter methoxysyntrophicus</name>
    <dbReference type="NCBI Taxonomy" id="2751313"/>
    <lineage>
        <taxon>Bacteria</taxon>
        <taxon>Bacillati</taxon>
        <taxon>Bacillota</taxon>
        <taxon>Clostridia</taxon>
        <taxon>Koleobacterales</taxon>
        <taxon>Koleobacteraceae</taxon>
        <taxon>Koleobacter</taxon>
    </lineage>
</organism>
<evidence type="ECO:0000313" key="3">
    <source>
        <dbReference type="EMBL" id="QSQ10586.1"/>
    </source>
</evidence>
<accession>A0A8A0RTX0</accession>
<feature type="compositionally biased region" description="Pro residues" evidence="1">
    <location>
        <begin position="473"/>
        <end position="484"/>
    </location>
</feature>
<sequence>MRFFYRIVSLILVFVLLSGIYQPGADRITVSASMPDMPPYNEKQFVAMLKDLDIPTKSESGRPANWETYVKYNLIVYGSPWGDRKGSEYRYLGYTYYDKEFTNHAFPDDITPTRPPETWNFVERREASGSWKGLRDVQKDQLYYSNLIGHNATTLTVSTHLGEEKAIVQAPPTIKSYGSIKTYHIGLNGKLYYATFLVPPLPGSVDFQLDAQYPTALTIPADSDSVTAVITLTVTATPRGCASIKRTSAIQIMDPFNLGFPRGGNVIHMNASDSNKVTVTYAHTFRRSDYGPGTHTVPLLFVGYASTQYNDIFSGDRFGQILLTVEPEQQPPPPPPPPPSGSVTADLVIHLTPPALESGTEQDVAVKLDASGLVSTSSAGYFGYRWWAKHNDTWLTPEEGINPGTSSPYYNLTAYSASPGDSIWARVRVWDPVLNKTDEAEAERVIGETSAEEPPPGSGGEDPPPGGGDDDPPPPPPPPEPEPPVAVIRAPSEVVQGDGVIIRSASYDPDGYIVSHSWSVSSSTGMVGELSGERSEVWFDEPGTYTIRLTVRDSDGERDTTQKTIEVLPAVPEAYFDFTGRLKQNRKIVFDASNSVTSDRYPMIWDETEWEFLPPEGVSADSIKIAASSDKKIRTVLFKEPGEYTVRVRVKNEAGHYSDWYERKLEIMPDLPPVADFYVYSTAIRDPKEDGPGSAAITLYDLSYSPDGDHIEQRIWRYKYDANNNGSFEDEEWVILDDGNSIEPVLHTDHVGRYLFELSVKERFGEETIPEFIGPTDLRQADTASKPLSDKCCEVINLPPVAGFDILKNKKADIVFTVGRADSGKVQDINGKINAVLMPRLAAENVDAEIEAVKTAVVSTETQDPQDIFSSWVSFYVGSSSTPPQNAWSYDSELNAVVCNIGSRPALGWYNPSAFDTKDLTISYTLGIRNDATQFVHGEMGFMFRMQDESNYYVYIIDNHSACGNVRYNQRSVLAKVTNGRFQVVKVGGSFPYFHRGQIWNIRIEAKGNTIKVYRDGSLDIEWTDPDPAYYDHGSYGFYAWDQRSAYFKDIQITSESIKTLDEALKSTTWRSNATRFLVNISDITLPELGSGTKLGEILSHTLTGNIHFVGLGTDANKSQYETFIAQNNDSGRFFYNTDMNDALSRLADYILEILNMQPDYTALYALVGEEVSYETTYSDGENDPRYQDRWYYYHDPTYFENSLGLAPFSGQYLSEPVTKFEHTGMYEIHYQARDNPKDDSRFDSYRLWSSPSLNRMYLYVHRKPIAAYAAELEPVGSSTEVVYQKSDIDFSGEGGETAVWNPQFSAPDGSIIKTIEFMTPHAYDDYWRNGLYVEGYKDGAWHRIKDYESQYEYTSEQISDTINVQDNRYTKVRFYFRMYDKADSARGDPDGAYIKITYIIGTTTSYNVSLVNHSYDPDHQTAPDRGIEEEEWLWREAAEASWNTGRLASAEVNKNYLVWLRVRDREGVWSDPYVSMLSTVQENLPPVAQFAVDPSVQVVHKTIEITNMSYDPNGDPIAEQRWMVKKPDGEWLDYGSTPPTDIPSLGEGEYTIELTVRDDPSVGSPLWSEAYTQQVMVIPENSKPAAGFSVNPDPVIADEFYEIIDLSSDPDGDPIVAYEWRVRKPDGTWAAVTEWLDTFEEMGFDDGEYLIRLRVMDDPTGRHPALTPMWSDPFDLTVTVEGRLIVIGRSDKSITRRATAMLLSAETEGRAYRVDVHVWYKENDFVSSSTNLVTTLVPDEPLTDPPQDRMTWHSRRVKGDRDLVLVVPFNIPDGVYPVTFKAYKRRSDGSIKVEEDTIMIRVKDSIHDYLYFELIGPLPEFK</sequence>
<dbReference type="SUPFAM" id="SSF49299">
    <property type="entry name" value="PKD domain"/>
    <property type="match status" value="1"/>
</dbReference>
<feature type="domain" description="PKD" evidence="2">
    <location>
        <begin position="483"/>
        <end position="567"/>
    </location>
</feature>
<proteinExistence type="predicted"/>
<dbReference type="InterPro" id="IPR022409">
    <property type="entry name" value="PKD/Chitinase_dom"/>
</dbReference>
<feature type="region of interest" description="Disordered" evidence="1">
    <location>
        <begin position="439"/>
        <end position="485"/>
    </location>
</feature>